<dbReference type="PANTHER" id="PTHR40124:SF1">
    <property type="entry name" value="DISAGGREGATASE RELATED REPEAT PROTEIN"/>
    <property type="match status" value="1"/>
</dbReference>
<proteinExistence type="predicted"/>
<dbReference type="Pfam" id="PF21294">
    <property type="entry name" value="Polysacc_lyase_14"/>
    <property type="match status" value="1"/>
</dbReference>
<keyword evidence="1" id="KW-0732">Signal</keyword>
<organism evidence="3 4">
    <name type="scientific">Circinella minor</name>
    <dbReference type="NCBI Taxonomy" id="1195481"/>
    <lineage>
        <taxon>Eukaryota</taxon>
        <taxon>Fungi</taxon>
        <taxon>Fungi incertae sedis</taxon>
        <taxon>Mucoromycota</taxon>
        <taxon>Mucoromycotina</taxon>
        <taxon>Mucoromycetes</taxon>
        <taxon>Mucorales</taxon>
        <taxon>Lichtheimiaceae</taxon>
        <taxon>Circinella</taxon>
    </lineage>
</organism>
<dbReference type="PANTHER" id="PTHR40124">
    <property type="match status" value="1"/>
</dbReference>
<dbReference type="Proteomes" id="UP000646827">
    <property type="component" value="Unassembled WGS sequence"/>
</dbReference>
<evidence type="ECO:0000259" key="2">
    <source>
        <dbReference type="Pfam" id="PF21294"/>
    </source>
</evidence>
<feature type="domain" description="Polysaccharide lyase 14" evidence="2">
    <location>
        <begin position="75"/>
        <end position="225"/>
    </location>
</feature>
<dbReference type="OrthoDB" id="10069995at2759"/>
<dbReference type="InterPro" id="IPR048958">
    <property type="entry name" value="Polysacc_lyase_14"/>
</dbReference>
<accession>A0A8H7VJ74</accession>
<evidence type="ECO:0000313" key="4">
    <source>
        <dbReference type="Proteomes" id="UP000646827"/>
    </source>
</evidence>
<protein>
    <recommendedName>
        <fullName evidence="2">Polysaccharide lyase 14 domain-containing protein</fullName>
    </recommendedName>
</protein>
<keyword evidence="4" id="KW-1185">Reference proteome</keyword>
<feature type="signal peptide" evidence="1">
    <location>
        <begin position="1"/>
        <end position="19"/>
    </location>
</feature>
<evidence type="ECO:0000313" key="3">
    <source>
        <dbReference type="EMBL" id="KAG2222545.1"/>
    </source>
</evidence>
<dbReference type="EMBL" id="JAEPRB010000080">
    <property type="protein sequence ID" value="KAG2222545.1"/>
    <property type="molecule type" value="Genomic_DNA"/>
</dbReference>
<sequence>MRLIQLLVLLILSIQSTNAYSLEHWSFKDWNDYADDKSDSSAAWRNKWKISRWSWPGKGGTSYNNHRIVDDPAGSGDKVLQVTYPKKSSNPAGSPQGGVGFYAQPIALRREARLVVLEYQVYFPKPFTFIRGGKLPGLYGGHEGCSGGSNSDTCFSTRFMWRRKGDGEIYAYMPEKEQRKDLCDEKGNICNPNYGYSLGRGSWRFKLGEWVKVRQTVKLNRADRQDD</sequence>
<dbReference type="AlphaFoldDB" id="A0A8H7VJ74"/>
<comment type="caution">
    <text evidence="3">The sequence shown here is derived from an EMBL/GenBank/DDBJ whole genome shotgun (WGS) entry which is preliminary data.</text>
</comment>
<reference evidence="3 4" key="1">
    <citation type="submission" date="2020-12" db="EMBL/GenBank/DDBJ databases">
        <title>Metabolic potential, ecology and presence of endohyphal bacteria is reflected in genomic diversity of Mucoromycotina.</title>
        <authorList>
            <person name="Muszewska A."/>
            <person name="Okrasinska A."/>
            <person name="Steczkiewicz K."/>
            <person name="Drgas O."/>
            <person name="Orlowska M."/>
            <person name="Perlinska-Lenart U."/>
            <person name="Aleksandrzak-Piekarczyk T."/>
            <person name="Szatraj K."/>
            <person name="Zielenkiewicz U."/>
            <person name="Pilsyk S."/>
            <person name="Malc E."/>
            <person name="Mieczkowski P."/>
            <person name="Kruszewska J.S."/>
            <person name="Biernat P."/>
            <person name="Pawlowska J."/>
        </authorList>
    </citation>
    <scope>NUCLEOTIDE SEQUENCE [LARGE SCALE GENOMIC DNA]</scope>
    <source>
        <strain evidence="3 4">CBS 142.35</strain>
    </source>
</reference>
<gene>
    <name evidence="3" type="ORF">INT45_002676</name>
</gene>
<dbReference type="Gene3D" id="2.60.120.200">
    <property type="match status" value="1"/>
</dbReference>
<name>A0A8H7VJ74_9FUNG</name>
<feature type="chain" id="PRO_5034931371" description="Polysaccharide lyase 14 domain-containing protein" evidence="1">
    <location>
        <begin position="20"/>
        <end position="227"/>
    </location>
</feature>
<evidence type="ECO:0000256" key="1">
    <source>
        <dbReference type="SAM" id="SignalP"/>
    </source>
</evidence>